<name>A0ABV4TUS5_9GAMM</name>
<keyword evidence="2" id="KW-1185">Reference proteome</keyword>
<evidence type="ECO:0008006" key="3">
    <source>
        <dbReference type="Google" id="ProtNLM"/>
    </source>
</evidence>
<comment type="caution">
    <text evidence="1">The sequence shown here is derived from an EMBL/GenBank/DDBJ whole genome shotgun (WGS) entry which is preliminary data.</text>
</comment>
<accession>A0ABV4TUS5</accession>
<dbReference type="RefSeq" id="WP_373655114.1">
    <property type="nucleotide sequence ID" value="NZ_JBGUAW010000003.1"/>
</dbReference>
<reference evidence="1 2" key="1">
    <citation type="submission" date="2024-08" db="EMBL/GenBank/DDBJ databases">
        <title>Whole-genome sequencing of halo(alkali)philic microorganisms from hypersaline lakes.</title>
        <authorList>
            <person name="Sorokin D.Y."/>
            <person name="Merkel A.Y."/>
            <person name="Messina E."/>
            <person name="Yakimov M."/>
        </authorList>
    </citation>
    <scope>NUCLEOTIDE SEQUENCE [LARGE SCALE GENOMIC DNA]</scope>
    <source>
        <strain evidence="1 2">Cl-TMA</strain>
    </source>
</reference>
<dbReference type="EMBL" id="JBGUAW010000003">
    <property type="protein sequence ID" value="MFA9460331.1"/>
    <property type="molecule type" value="Genomic_DNA"/>
</dbReference>
<evidence type="ECO:0000313" key="1">
    <source>
        <dbReference type="EMBL" id="MFA9460331.1"/>
    </source>
</evidence>
<evidence type="ECO:0000313" key="2">
    <source>
        <dbReference type="Proteomes" id="UP001575181"/>
    </source>
</evidence>
<organism evidence="1 2">
    <name type="scientific">Thiohalorhabdus methylotrophus</name>
    <dbReference type="NCBI Taxonomy" id="3242694"/>
    <lineage>
        <taxon>Bacteria</taxon>
        <taxon>Pseudomonadati</taxon>
        <taxon>Pseudomonadota</taxon>
        <taxon>Gammaproteobacteria</taxon>
        <taxon>Thiohalorhabdales</taxon>
        <taxon>Thiohalorhabdaceae</taxon>
        <taxon>Thiohalorhabdus</taxon>
    </lineage>
</organism>
<gene>
    <name evidence="1" type="ORF">ACERLL_05765</name>
</gene>
<dbReference type="Proteomes" id="UP001575181">
    <property type="component" value="Unassembled WGS sequence"/>
</dbReference>
<protein>
    <recommendedName>
        <fullName evidence="3">Chemotaxis phosphatase CheX-like domain-containing protein</fullName>
    </recommendedName>
</protein>
<sequence>MGTSSDLLPEPEAIAEYLSASLGTPSEVLGPELWVLYKLKQAARRSGGVLAVPLYNLEGEEAVELGWMAIGIRMAVAIGGTMVRDPNLREKVGFNQTDELLMDAAQETLNIVSVAFNQKLETLGWHSGIRTGTMEMLSPEELDRQVLRTGEGVLSGLYILRFPKLNLPSWTKRLGSLGIAFHCDPEQGPRPLIMRSGDE</sequence>
<proteinExistence type="predicted"/>